<organism evidence="3 4">
    <name type="scientific">Sciurus carolinensis</name>
    <name type="common">Eastern gray squirrel</name>
    <dbReference type="NCBI Taxonomy" id="30640"/>
    <lineage>
        <taxon>Eukaryota</taxon>
        <taxon>Metazoa</taxon>
        <taxon>Chordata</taxon>
        <taxon>Craniata</taxon>
        <taxon>Vertebrata</taxon>
        <taxon>Euteleostomi</taxon>
        <taxon>Mammalia</taxon>
        <taxon>Eutheria</taxon>
        <taxon>Euarchontoglires</taxon>
        <taxon>Glires</taxon>
        <taxon>Rodentia</taxon>
        <taxon>Sciuromorpha</taxon>
        <taxon>Sciuridae</taxon>
        <taxon>Sciurinae</taxon>
        <taxon>Sciurini</taxon>
        <taxon>Sciurus</taxon>
    </lineage>
</organism>
<feature type="region of interest" description="Disordered" evidence="1">
    <location>
        <begin position="31"/>
        <end position="98"/>
    </location>
</feature>
<evidence type="ECO:0000259" key="2">
    <source>
        <dbReference type="Pfam" id="PF16174"/>
    </source>
</evidence>
<comment type="caution">
    <text evidence="3">The sequence shown here is derived from an EMBL/GenBank/DDBJ whole genome shotgun (WGS) entry which is preliminary data.</text>
</comment>
<feature type="compositionally biased region" description="Basic and acidic residues" evidence="1">
    <location>
        <begin position="88"/>
        <end position="98"/>
    </location>
</feature>
<name>A0AA41T3S5_SCICA</name>
<gene>
    <name evidence="3" type="ORF">SUZIE_173625</name>
</gene>
<dbReference type="EMBL" id="JAATJV010388200">
    <property type="protein sequence ID" value="MBZ3883576.1"/>
    <property type="molecule type" value="Genomic_DNA"/>
</dbReference>
<dbReference type="InterPro" id="IPR032381">
    <property type="entry name" value="IHABP4_N"/>
</dbReference>
<evidence type="ECO:0000313" key="4">
    <source>
        <dbReference type="Proteomes" id="UP001166674"/>
    </source>
</evidence>
<evidence type="ECO:0000256" key="1">
    <source>
        <dbReference type="SAM" id="MobiDB-lite"/>
    </source>
</evidence>
<proteinExistence type="predicted"/>
<reference evidence="3" key="1">
    <citation type="submission" date="2020-03" db="EMBL/GenBank/DDBJ databases">
        <title>Studies in the Genomics of Life Span.</title>
        <authorList>
            <person name="Glass D."/>
        </authorList>
    </citation>
    <scope>NUCLEOTIDE SEQUENCE</scope>
    <source>
        <strain evidence="3">SUZIE</strain>
        <tissue evidence="3">Muscle</tissue>
    </source>
</reference>
<evidence type="ECO:0000313" key="3">
    <source>
        <dbReference type="EMBL" id="MBZ3883576.1"/>
    </source>
</evidence>
<dbReference type="Pfam" id="PF16174">
    <property type="entry name" value="IHABP4_N"/>
    <property type="match status" value="1"/>
</dbReference>
<feature type="domain" description="Intracellular hyaluronan-binding protein 4 N-terminal" evidence="2">
    <location>
        <begin position="5"/>
        <end position="95"/>
    </location>
</feature>
<dbReference type="AlphaFoldDB" id="A0AA41T3S5"/>
<keyword evidence="4" id="KW-1185">Reference proteome</keyword>
<accession>A0AA41T3S5</accession>
<protein>
    <submittedName>
        <fullName evidence="3">Plasminogen activator inhibitor 1 RNA-binding protein</fullName>
    </submittedName>
</protein>
<feature type="compositionally biased region" description="Basic and acidic residues" evidence="1">
    <location>
        <begin position="31"/>
        <end position="41"/>
    </location>
</feature>
<feature type="compositionally biased region" description="Basic and acidic residues" evidence="1">
    <location>
        <begin position="68"/>
        <end position="80"/>
    </location>
</feature>
<dbReference type="Proteomes" id="UP001166674">
    <property type="component" value="Unassembled WGS sequence"/>
</dbReference>
<sequence>MPGHLQEGFGCVVTNGFDQLFDDESDPFKMLKAAENKKKEAGGGGVGGPGAKSAAQVAAQTNSNEAGKQLRKESQKDHKNPLPPKVGVADKKERRSRP</sequence>